<evidence type="ECO:0000313" key="3">
    <source>
        <dbReference type="Proteomes" id="UP000217211"/>
    </source>
</evidence>
<feature type="region of interest" description="Disordered" evidence="1">
    <location>
        <begin position="70"/>
        <end position="102"/>
    </location>
</feature>
<organism evidence="2 3">
    <name type="scientific">Sinorhizobium sojae CCBAU 05684</name>
    <dbReference type="NCBI Taxonomy" id="716928"/>
    <lineage>
        <taxon>Bacteria</taxon>
        <taxon>Pseudomonadati</taxon>
        <taxon>Pseudomonadota</taxon>
        <taxon>Alphaproteobacteria</taxon>
        <taxon>Hyphomicrobiales</taxon>
        <taxon>Rhizobiaceae</taxon>
        <taxon>Sinorhizobium/Ensifer group</taxon>
        <taxon>Sinorhizobium</taxon>
    </lineage>
</organism>
<reference evidence="2 3" key="1">
    <citation type="submission" date="2017-08" db="EMBL/GenBank/DDBJ databases">
        <title>Multipartite genome sequences of Sinorhizobium species nodulating soybeans.</title>
        <authorList>
            <person name="Tian C.F."/>
        </authorList>
    </citation>
    <scope>NUCLEOTIDE SEQUENCE [LARGE SCALE GENOMIC DNA]</scope>
    <source>
        <strain evidence="2 3">CCBAU 05684</strain>
    </source>
</reference>
<proteinExistence type="predicted"/>
<sequence length="102" mass="11184">MPGLFRLGKGAAVRPFPMRVDGIFKRILLSDHGQRVPIINTSGPHDEGPYVSAKGAGAALPIAWDQDERYRSMNSPKSSPISSDARRCSPPRSARPIRKSWS</sequence>
<name>A0A249P8S6_9HYPH</name>
<dbReference type="EMBL" id="CP023067">
    <property type="protein sequence ID" value="ASY62266.1"/>
    <property type="molecule type" value="Genomic_DNA"/>
</dbReference>
<evidence type="ECO:0000256" key="1">
    <source>
        <dbReference type="SAM" id="MobiDB-lite"/>
    </source>
</evidence>
<dbReference type="AlphaFoldDB" id="A0A249P8S6"/>
<dbReference type="KEGG" id="esj:SJ05684_c08030"/>
<gene>
    <name evidence="2" type="ORF">SJ05684_c08030</name>
</gene>
<keyword evidence="3" id="KW-1185">Reference proteome</keyword>
<accession>A0A249P8S6</accession>
<protein>
    <submittedName>
        <fullName evidence="2">Uncharacterized protein</fullName>
    </submittedName>
</protein>
<feature type="compositionally biased region" description="Low complexity" evidence="1">
    <location>
        <begin position="72"/>
        <end position="94"/>
    </location>
</feature>
<dbReference type="Proteomes" id="UP000217211">
    <property type="component" value="Chromosome"/>
</dbReference>
<evidence type="ECO:0000313" key="2">
    <source>
        <dbReference type="EMBL" id="ASY62266.1"/>
    </source>
</evidence>